<dbReference type="EMBL" id="UINC01024803">
    <property type="protein sequence ID" value="SVA99194.1"/>
    <property type="molecule type" value="Genomic_DNA"/>
</dbReference>
<protein>
    <recommendedName>
        <fullName evidence="5">30S ribosomal protein S8</fullName>
    </recommendedName>
</protein>
<dbReference type="PANTHER" id="PTHR11758">
    <property type="entry name" value="40S RIBOSOMAL PROTEIN S15A"/>
    <property type="match status" value="1"/>
</dbReference>
<proteinExistence type="inferred from homology"/>
<organism evidence="4">
    <name type="scientific">marine metagenome</name>
    <dbReference type="NCBI Taxonomy" id="408172"/>
    <lineage>
        <taxon>unclassified sequences</taxon>
        <taxon>metagenomes</taxon>
        <taxon>ecological metagenomes</taxon>
    </lineage>
</organism>
<dbReference type="GO" id="GO:0005737">
    <property type="term" value="C:cytoplasm"/>
    <property type="evidence" value="ECO:0007669"/>
    <property type="project" value="UniProtKB-ARBA"/>
</dbReference>
<dbReference type="PROSITE" id="PS00053">
    <property type="entry name" value="RIBOSOMAL_S8"/>
    <property type="match status" value="1"/>
</dbReference>
<evidence type="ECO:0000256" key="1">
    <source>
        <dbReference type="ARBA" id="ARBA00006471"/>
    </source>
</evidence>
<dbReference type="GO" id="GO:1990904">
    <property type="term" value="C:ribonucleoprotein complex"/>
    <property type="evidence" value="ECO:0007669"/>
    <property type="project" value="UniProtKB-KW"/>
</dbReference>
<accession>A0A382ACU6</accession>
<gene>
    <name evidence="4" type="ORF">METZ01_LOCUS152048</name>
</gene>
<dbReference type="Gene3D" id="3.30.1490.10">
    <property type="match status" value="1"/>
</dbReference>
<keyword evidence="2" id="KW-0689">Ribosomal protein</keyword>
<dbReference type="AlphaFoldDB" id="A0A382ACU6"/>
<dbReference type="Gene3D" id="3.30.1370.30">
    <property type="match status" value="1"/>
</dbReference>
<evidence type="ECO:0000256" key="2">
    <source>
        <dbReference type="ARBA" id="ARBA00022980"/>
    </source>
</evidence>
<reference evidence="4" key="1">
    <citation type="submission" date="2018-05" db="EMBL/GenBank/DDBJ databases">
        <authorList>
            <person name="Lanie J.A."/>
            <person name="Ng W.-L."/>
            <person name="Kazmierczak K.M."/>
            <person name="Andrzejewski T.M."/>
            <person name="Davidsen T.M."/>
            <person name="Wayne K.J."/>
            <person name="Tettelin H."/>
            <person name="Glass J.I."/>
            <person name="Rusch D."/>
            <person name="Podicherti R."/>
            <person name="Tsui H.-C.T."/>
            <person name="Winkler M.E."/>
        </authorList>
    </citation>
    <scope>NUCLEOTIDE SEQUENCE</scope>
</reference>
<evidence type="ECO:0000256" key="3">
    <source>
        <dbReference type="ARBA" id="ARBA00023274"/>
    </source>
</evidence>
<dbReference type="FunFam" id="3.30.1490.10:FF:000001">
    <property type="entry name" value="30S ribosomal protein S8"/>
    <property type="match status" value="1"/>
</dbReference>
<dbReference type="Pfam" id="PF00410">
    <property type="entry name" value="Ribosomal_S8"/>
    <property type="match status" value="1"/>
</dbReference>
<dbReference type="InterPro" id="IPR000630">
    <property type="entry name" value="Ribosomal_uS8"/>
</dbReference>
<dbReference type="SUPFAM" id="SSF56047">
    <property type="entry name" value="Ribosomal protein S8"/>
    <property type="match status" value="1"/>
</dbReference>
<dbReference type="GO" id="GO:0003735">
    <property type="term" value="F:structural constituent of ribosome"/>
    <property type="evidence" value="ECO:0007669"/>
    <property type="project" value="InterPro"/>
</dbReference>
<dbReference type="GO" id="GO:0006412">
    <property type="term" value="P:translation"/>
    <property type="evidence" value="ECO:0007669"/>
    <property type="project" value="InterPro"/>
</dbReference>
<evidence type="ECO:0008006" key="5">
    <source>
        <dbReference type="Google" id="ProtNLM"/>
    </source>
</evidence>
<evidence type="ECO:0000313" key="4">
    <source>
        <dbReference type="EMBL" id="SVA99194.1"/>
    </source>
</evidence>
<dbReference type="GO" id="GO:0005840">
    <property type="term" value="C:ribosome"/>
    <property type="evidence" value="ECO:0007669"/>
    <property type="project" value="UniProtKB-KW"/>
</dbReference>
<sequence>MDPIADLLTCIRNANLALKPEISVPHSTIKESAVRILKDEGYLESFNVEGDVKRNIRIQLKFQGRKGIITGLQRISKPGLRHYTSANDIPLVLGGMGIAVVSTPQGLMSGHDARRKNLGGELLFKVW</sequence>
<dbReference type="HAMAP" id="MF_01302_B">
    <property type="entry name" value="Ribosomal_uS8_B"/>
    <property type="match status" value="1"/>
</dbReference>
<comment type="similarity">
    <text evidence="1">Belongs to the universal ribosomal protein uS8 family.</text>
</comment>
<dbReference type="InterPro" id="IPR047863">
    <property type="entry name" value="Ribosomal_uS8_CS"/>
</dbReference>
<dbReference type="NCBIfam" id="NF001109">
    <property type="entry name" value="PRK00136.1"/>
    <property type="match status" value="1"/>
</dbReference>
<name>A0A382ACU6_9ZZZZ</name>
<dbReference type="InterPro" id="IPR035987">
    <property type="entry name" value="Ribosomal_uS8_sf"/>
</dbReference>
<keyword evidence="3" id="KW-0687">Ribonucleoprotein</keyword>